<evidence type="ECO:0000256" key="1">
    <source>
        <dbReference type="ARBA" id="ARBA00006890"/>
    </source>
</evidence>
<comment type="similarity">
    <text evidence="1">Belongs to the UDPGP type 2 family.</text>
</comment>
<dbReference type="GO" id="GO:0006011">
    <property type="term" value="P:UDP-alpha-D-glucose metabolic process"/>
    <property type="evidence" value="ECO:0007669"/>
    <property type="project" value="InterPro"/>
</dbReference>
<name>X1L744_9ZZZZ</name>
<dbReference type="CDD" id="cd02541">
    <property type="entry name" value="UGPase_prokaryotic"/>
    <property type="match status" value="1"/>
</dbReference>
<sequence>MKVRKAVVTAAGWGTRFLPITKAQPKEMLPLVTKPLIQYSVEEAINSGIEQIVVITTLGKRAIEDYFDRSFELEYFLEQKGEVNLLKEMRELSSLADIGYIKQKEQLGLGHAILTAKEIVEKEPFAVLLPDDIIDSKVPVLKQMIEAYEQYKTNIIAVERIARQDTVKYGIIEPEKISGHIHQVLGLREKPEPAQAPSNLGVVGRYILMPEIFDALEVTPPGKNQEIQLTDALQLL</sequence>
<dbReference type="InterPro" id="IPR005771">
    <property type="entry name" value="GalU_uridylyltTrfase_bac/arc"/>
</dbReference>
<evidence type="ECO:0000256" key="3">
    <source>
        <dbReference type="ARBA" id="ARBA00022679"/>
    </source>
</evidence>
<evidence type="ECO:0000259" key="6">
    <source>
        <dbReference type="Pfam" id="PF00483"/>
    </source>
</evidence>
<reference evidence="7" key="1">
    <citation type="journal article" date="2014" name="Front. Microbiol.">
        <title>High frequency of phylogenetically diverse reductive dehalogenase-homologous genes in deep subseafloor sedimentary metagenomes.</title>
        <authorList>
            <person name="Kawai M."/>
            <person name="Futagami T."/>
            <person name="Toyoda A."/>
            <person name="Takaki Y."/>
            <person name="Nishi S."/>
            <person name="Hori S."/>
            <person name="Arai W."/>
            <person name="Tsubouchi T."/>
            <person name="Morono Y."/>
            <person name="Uchiyama I."/>
            <person name="Ito T."/>
            <person name="Fujiyama A."/>
            <person name="Inagaki F."/>
            <person name="Takami H."/>
        </authorList>
    </citation>
    <scope>NUCLEOTIDE SEQUENCE</scope>
    <source>
        <strain evidence="7">Expedition CK06-06</strain>
    </source>
</reference>
<dbReference type="Gene3D" id="3.90.550.10">
    <property type="entry name" value="Spore Coat Polysaccharide Biosynthesis Protein SpsA, Chain A"/>
    <property type="match status" value="1"/>
</dbReference>
<proteinExistence type="inferred from homology"/>
<dbReference type="Pfam" id="PF00483">
    <property type="entry name" value="NTP_transferase"/>
    <property type="match status" value="1"/>
</dbReference>
<dbReference type="SUPFAM" id="SSF53448">
    <property type="entry name" value="Nucleotide-diphospho-sugar transferases"/>
    <property type="match status" value="1"/>
</dbReference>
<comment type="caution">
    <text evidence="7">The sequence shown here is derived from an EMBL/GenBank/DDBJ whole genome shotgun (WGS) entry which is preliminary data.</text>
</comment>
<dbReference type="EC" id="2.7.7.9" evidence="2"/>
<dbReference type="EMBL" id="BARV01001960">
    <property type="protein sequence ID" value="GAI01706.1"/>
    <property type="molecule type" value="Genomic_DNA"/>
</dbReference>
<dbReference type="InterPro" id="IPR005835">
    <property type="entry name" value="NTP_transferase_dom"/>
</dbReference>
<feature type="non-terminal residue" evidence="7">
    <location>
        <position position="236"/>
    </location>
</feature>
<organism evidence="7">
    <name type="scientific">marine sediment metagenome</name>
    <dbReference type="NCBI Taxonomy" id="412755"/>
    <lineage>
        <taxon>unclassified sequences</taxon>
        <taxon>metagenomes</taxon>
        <taxon>ecological metagenomes</taxon>
    </lineage>
</organism>
<dbReference type="GO" id="GO:0003983">
    <property type="term" value="F:UTP:glucose-1-phosphate uridylyltransferase activity"/>
    <property type="evidence" value="ECO:0007669"/>
    <property type="project" value="UniProtKB-EC"/>
</dbReference>
<comment type="catalytic activity">
    <reaction evidence="5">
        <text>alpha-D-glucose 1-phosphate + UTP + H(+) = UDP-alpha-D-glucose + diphosphate</text>
        <dbReference type="Rhea" id="RHEA:19889"/>
        <dbReference type="ChEBI" id="CHEBI:15378"/>
        <dbReference type="ChEBI" id="CHEBI:33019"/>
        <dbReference type="ChEBI" id="CHEBI:46398"/>
        <dbReference type="ChEBI" id="CHEBI:58601"/>
        <dbReference type="ChEBI" id="CHEBI:58885"/>
        <dbReference type="EC" id="2.7.7.9"/>
    </reaction>
</comment>
<dbReference type="AlphaFoldDB" id="X1L744"/>
<evidence type="ECO:0000313" key="7">
    <source>
        <dbReference type="EMBL" id="GAI01706.1"/>
    </source>
</evidence>
<dbReference type="PANTHER" id="PTHR43197">
    <property type="entry name" value="UTP--GLUCOSE-1-PHOSPHATE URIDYLYLTRANSFERASE"/>
    <property type="match status" value="1"/>
</dbReference>
<evidence type="ECO:0000256" key="4">
    <source>
        <dbReference type="ARBA" id="ARBA00022695"/>
    </source>
</evidence>
<keyword evidence="3" id="KW-0808">Transferase</keyword>
<evidence type="ECO:0000256" key="5">
    <source>
        <dbReference type="ARBA" id="ARBA00048128"/>
    </source>
</evidence>
<feature type="domain" description="Nucleotidyl transferase" evidence="6">
    <location>
        <begin position="5"/>
        <end position="234"/>
    </location>
</feature>
<evidence type="ECO:0000256" key="2">
    <source>
        <dbReference type="ARBA" id="ARBA00012415"/>
    </source>
</evidence>
<accession>X1L744</accession>
<dbReference type="NCBIfam" id="TIGR01099">
    <property type="entry name" value="galU"/>
    <property type="match status" value="1"/>
</dbReference>
<dbReference type="PANTHER" id="PTHR43197:SF1">
    <property type="entry name" value="UTP--GLUCOSE-1-PHOSPHATE URIDYLYLTRANSFERASE"/>
    <property type="match status" value="1"/>
</dbReference>
<protein>
    <recommendedName>
        <fullName evidence="2">UTP--glucose-1-phosphate uridylyltransferase</fullName>
        <ecNumber evidence="2">2.7.7.9</ecNumber>
    </recommendedName>
</protein>
<gene>
    <name evidence="7" type="ORF">S06H3_05323</name>
</gene>
<keyword evidence="4" id="KW-0548">Nucleotidyltransferase</keyword>
<dbReference type="InterPro" id="IPR029044">
    <property type="entry name" value="Nucleotide-diphossugar_trans"/>
</dbReference>